<accession>A0AAE0DHQ2</accession>
<dbReference type="Pfam" id="PF14441">
    <property type="entry name" value="OTT_1508_deam"/>
    <property type="match status" value="1"/>
</dbReference>
<feature type="region of interest" description="Disordered" evidence="1">
    <location>
        <begin position="1"/>
        <end position="24"/>
    </location>
</feature>
<evidence type="ECO:0000256" key="1">
    <source>
        <dbReference type="SAM" id="MobiDB-lite"/>
    </source>
</evidence>
<gene>
    <name evidence="2" type="ORF">OEA41_009512</name>
</gene>
<evidence type="ECO:0000313" key="3">
    <source>
        <dbReference type="Proteomes" id="UP001276659"/>
    </source>
</evidence>
<dbReference type="AlphaFoldDB" id="A0AAE0DHQ2"/>
<comment type="caution">
    <text evidence="2">The sequence shown here is derived from an EMBL/GenBank/DDBJ whole genome shotgun (WGS) entry which is preliminary data.</text>
</comment>
<organism evidence="2 3">
    <name type="scientific">Lepraria neglecta</name>
    <dbReference type="NCBI Taxonomy" id="209136"/>
    <lineage>
        <taxon>Eukaryota</taxon>
        <taxon>Fungi</taxon>
        <taxon>Dikarya</taxon>
        <taxon>Ascomycota</taxon>
        <taxon>Pezizomycotina</taxon>
        <taxon>Lecanoromycetes</taxon>
        <taxon>OSLEUM clade</taxon>
        <taxon>Lecanoromycetidae</taxon>
        <taxon>Lecanorales</taxon>
        <taxon>Lecanorineae</taxon>
        <taxon>Stereocaulaceae</taxon>
        <taxon>Lepraria</taxon>
    </lineage>
</organism>
<protein>
    <submittedName>
        <fullName evidence="2">Uncharacterized protein</fullName>
    </submittedName>
</protein>
<dbReference type="InterPro" id="IPR027796">
    <property type="entry name" value="OTT_1508_deam-like"/>
</dbReference>
<feature type="region of interest" description="Disordered" evidence="1">
    <location>
        <begin position="457"/>
        <end position="485"/>
    </location>
</feature>
<reference evidence="2" key="1">
    <citation type="submission" date="2022-11" db="EMBL/GenBank/DDBJ databases">
        <title>Chromosomal genome sequence assembly and mating type (MAT) locus characterization of the leprose asexual lichenized fungus Lepraria neglecta (Nyl.) Erichsen.</title>
        <authorList>
            <person name="Allen J.L."/>
            <person name="Pfeffer B."/>
        </authorList>
    </citation>
    <scope>NUCLEOTIDE SEQUENCE</scope>
    <source>
        <strain evidence="2">Allen 5258</strain>
    </source>
</reference>
<evidence type="ECO:0000313" key="2">
    <source>
        <dbReference type="EMBL" id="KAK3170126.1"/>
    </source>
</evidence>
<dbReference type="EMBL" id="JASNWA010000009">
    <property type="protein sequence ID" value="KAK3170126.1"/>
    <property type="molecule type" value="Genomic_DNA"/>
</dbReference>
<sequence>MASTLEQQSGTPVTRQHVSQPVSSQRLHNEDLIHYHQALRDTDLFNNCLHGLSNTSFHHAEGTDTILYRLASDDMQKHVNMLDGLALFLIFRGRDKKDQSVVATGMIRAAGTVNIVYANNSSRPSSLEQRVYIYDLIEKFKDQDPVDDILKHIIPFCKEKMAQRCKNLAAKFNMNSTTLREDVSNFYGVRSDIAEHAEMETTLRDLNWIQKTTSLSKALDTFLRFAAKLTRLSTIEDIFNVLYLAYAFTTITPGIEKLVEPPIWRRMRKIGDYRKTCICVRDVVRTLGGSRATITIEQLFPPDEVQHEVHNSTLEALNTWSKVFPSNSPLHDFESQIKEHYPNAKEGQSGKMKILFSQHCELTVAKHLLQVKTTRSLLDPIEIGCSKASCFWCDLYLTELNRILPGGAITSATHGNLCDGWMMPQALPSYETVNRGVLDYIGRQVEIVFARGNDRRRKSDSLPLDRRALPQDDKMQKEKSERAIV</sequence>
<dbReference type="Proteomes" id="UP001276659">
    <property type="component" value="Unassembled WGS sequence"/>
</dbReference>
<name>A0AAE0DHQ2_9LECA</name>
<proteinExistence type="predicted"/>
<keyword evidence="3" id="KW-1185">Reference proteome</keyword>